<feature type="compositionally biased region" description="Basic and acidic residues" evidence="1">
    <location>
        <begin position="1102"/>
        <end position="1113"/>
    </location>
</feature>
<feature type="region of interest" description="Disordered" evidence="1">
    <location>
        <begin position="254"/>
        <end position="275"/>
    </location>
</feature>
<feature type="compositionally biased region" description="Low complexity" evidence="1">
    <location>
        <begin position="513"/>
        <end position="525"/>
    </location>
</feature>
<feature type="compositionally biased region" description="Polar residues" evidence="1">
    <location>
        <begin position="1144"/>
        <end position="1157"/>
    </location>
</feature>
<feature type="region of interest" description="Disordered" evidence="1">
    <location>
        <begin position="1048"/>
        <end position="1184"/>
    </location>
</feature>
<feature type="compositionally biased region" description="Polar residues" evidence="1">
    <location>
        <begin position="542"/>
        <end position="574"/>
    </location>
</feature>
<gene>
    <name evidence="2" type="ORF">UPYG_G00074800</name>
</gene>
<feature type="region of interest" description="Disordered" evidence="1">
    <location>
        <begin position="303"/>
        <end position="332"/>
    </location>
</feature>
<feature type="region of interest" description="Disordered" evidence="1">
    <location>
        <begin position="1212"/>
        <end position="1404"/>
    </location>
</feature>
<feature type="compositionally biased region" description="Low complexity" evidence="1">
    <location>
        <begin position="575"/>
        <end position="587"/>
    </location>
</feature>
<name>A0ABD0XS59_UMBPY</name>
<feature type="region of interest" description="Disordered" evidence="1">
    <location>
        <begin position="418"/>
        <end position="603"/>
    </location>
</feature>
<feature type="compositionally biased region" description="Basic and acidic residues" evidence="1">
    <location>
        <begin position="1059"/>
        <end position="1083"/>
    </location>
</feature>
<feature type="compositionally biased region" description="Acidic residues" evidence="1">
    <location>
        <begin position="1377"/>
        <end position="1391"/>
    </location>
</feature>
<evidence type="ECO:0000313" key="2">
    <source>
        <dbReference type="EMBL" id="KAL1006640.1"/>
    </source>
</evidence>
<proteinExistence type="predicted"/>
<feature type="compositionally biased region" description="Low complexity" evidence="1">
    <location>
        <begin position="1013"/>
        <end position="1029"/>
    </location>
</feature>
<feature type="region of interest" description="Disordered" evidence="1">
    <location>
        <begin position="950"/>
        <end position="1035"/>
    </location>
</feature>
<sequence>MLSSTLVSVLAPQWSSRQRRNKRSITSLDMGEPVQETQENSQEYRKGLLKLQYPPRSSSVGQQTMQNQGVGERGLTLGLQAHDRSSGRLGLSSQINVRGGMSQAHRHGDQLSLLSSKPATGLLARKPHNSSWMSARPFSVSSPSSPDVSPTATNYSTSERINASERISFTSSNDRDRERSMSFPDSHTPTTYRTTSSDKDADSHRTHPCATSPCYKGSEDTPITTLPHKSRVYPSLTFPSKETLLYNSVERLCTSDRSDGNNDTKLLSPPPSPYDRLDFLRNQSLPRGTTLCSTSWRRLNILGESGSNSNPPLSPTSTNANNNCNDNTGPLSSNNYNPEITNKNFSQSFTTNNANLNCQQVTRDQTPQGILMKGYTQVAPDNESARSLKTQYALNLNDRQPHKLDSLSNMCFSSNSPVSSNTFSSPITTSKPDGHNTTSRCDTTSPTLSIFSPNSPLAPNSPETSNTLSSLSNTSSSNQSHKTTTKFPLWQRSPPSPKIHLKINSPTSPTSRQLSGQTSSSPTSLSKHRPIYTSHPFDPTRPMTQDPDTTLKSPVTKSHIPTVSKTHTFTSELQSSKTDSTPTSTTTLHPFKTIFPNPTPYTRSGFLGERTFTGRLATTPNRQQPLVEGMSAAQKPCQEPQHYEETSRKQSASHSAQSPADRTGPLSPTRPCHSVEGPAIFSSLRSGSSMSPLSPIISRTTKLQIWRGESLHNLSKISDTVKGEGKAISHDSDHTTRFTFDLTATDSSALGPQRKTAAPLSLPDCGSSYKPRFSSPPYTSLKSSRPTHCEFTHKASPQVPLTPPTSPERYPFYSHHKAKSQDSSNIVAVETDSVMNNALQTSEESVETLVYRISPVDSSWMILDSIRPAQSHLPRHTKDPQVITDIKSDCSRSSKQNLVNGSPSYPSNQSSNDTGSVDPVCKIESEVGFSEAQSPKKGFFSLRSKKENVGGTAAASVLKTPTTLPSEEPKPETEKGQKGSNRMDLVLSRIRQKFRVKRPDDERKKRTSPPPCVSEASDISDVSASSNSIKQAEEKREIWRENEHVLKPSNSVCSGVDDASDRNKCSQFEGFKDKRDAKNREQTKVTNPKRQTSVSEISPTRRQFDPYKEESIRRARNQAPQSGVRPTRHPHWDPSRSATLPAYRSSSASPRNTSVFRFSQEDSDNDNVFFSPRPSQRTKTTSLCEPRDSAFGSWADLKYGLEAGRSFSVTSVLSSRPSGPGRISQGSSLSDLSDPTLPFEGEDVTRGNLRVKGDWTIPTLDSNPCPKSTGDSQANRSKSKSRNVSWSSDVTVLSPKRVTGLSPETSHFRWDTEGPLTPPPSPPWSPASRLISRSLSSSSASPSPSDRRVSPDRLSPRGHLPSRGYVSSLAAFKEADSGPDMDSDSTTDDEYYLAGDRGEKETEL</sequence>
<feature type="region of interest" description="Disordered" evidence="1">
    <location>
        <begin position="629"/>
        <end position="692"/>
    </location>
</feature>
<organism evidence="2 3">
    <name type="scientific">Umbra pygmaea</name>
    <name type="common">Eastern mudminnow</name>
    <dbReference type="NCBI Taxonomy" id="75934"/>
    <lineage>
        <taxon>Eukaryota</taxon>
        <taxon>Metazoa</taxon>
        <taxon>Chordata</taxon>
        <taxon>Craniata</taxon>
        <taxon>Vertebrata</taxon>
        <taxon>Euteleostomi</taxon>
        <taxon>Actinopterygii</taxon>
        <taxon>Neopterygii</taxon>
        <taxon>Teleostei</taxon>
        <taxon>Protacanthopterygii</taxon>
        <taxon>Esociformes</taxon>
        <taxon>Umbridae</taxon>
        <taxon>Umbra</taxon>
    </lineage>
</organism>
<feature type="compositionally biased region" description="Polar residues" evidence="1">
    <location>
        <begin position="1259"/>
        <end position="1274"/>
    </location>
</feature>
<feature type="compositionally biased region" description="Polar residues" evidence="1">
    <location>
        <begin position="1084"/>
        <end position="1101"/>
    </location>
</feature>
<feature type="compositionally biased region" description="Low complexity" evidence="1">
    <location>
        <begin position="682"/>
        <end position="692"/>
    </location>
</feature>
<feature type="region of interest" description="Disordered" evidence="1">
    <location>
        <begin position="122"/>
        <end position="213"/>
    </location>
</feature>
<comment type="caution">
    <text evidence="2">The sequence shown here is derived from an EMBL/GenBank/DDBJ whole genome shotgun (WGS) entry which is preliminary data.</text>
</comment>
<feature type="compositionally biased region" description="Polar residues" evidence="1">
    <location>
        <begin position="649"/>
        <end position="660"/>
    </location>
</feature>
<feature type="compositionally biased region" description="Polar residues" evidence="1">
    <location>
        <begin position="893"/>
        <end position="915"/>
    </location>
</feature>
<evidence type="ECO:0000256" key="1">
    <source>
        <dbReference type="SAM" id="MobiDB-lite"/>
    </source>
</evidence>
<feature type="compositionally biased region" description="Polar residues" evidence="1">
    <location>
        <begin position="1173"/>
        <end position="1183"/>
    </location>
</feature>
<evidence type="ECO:0000313" key="3">
    <source>
        <dbReference type="Proteomes" id="UP001557470"/>
    </source>
</evidence>
<feature type="compositionally biased region" description="Polar residues" evidence="1">
    <location>
        <begin position="426"/>
        <end position="458"/>
    </location>
</feature>
<feature type="compositionally biased region" description="Pro residues" evidence="1">
    <location>
        <begin position="1316"/>
        <end position="1325"/>
    </location>
</feature>
<dbReference type="EMBL" id="JAGEUA010000002">
    <property type="protein sequence ID" value="KAL1006640.1"/>
    <property type="molecule type" value="Genomic_DNA"/>
</dbReference>
<feature type="compositionally biased region" description="Low complexity" evidence="1">
    <location>
        <begin position="1326"/>
        <end position="1344"/>
    </location>
</feature>
<dbReference type="Proteomes" id="UP001557470">
    <property type="component" value="Unassembled WGS sequence"/>
</dbReference>
<feature type="compositionally biased region" description="Basic and acidic residues" evidence="1">
    <location>
        <begin position="967"/>
        <end position="977"/>
    </location>
</feature>
<feature type="compositionally biased region" description="Low complexity" evidence="1">
    <location>
        <begin position="305"/>
        <end position="327"/>
    </location>
</feature>
<feature type="compositionally biased region" description="Low complexity" evidence="1">
    <location>
        <begin position="460"/>
        <end position="482"/>
    </location>
</feature>
<keyword evidence="3" id="KW-1185">Reference proteome</keyword>
<feature type="compositionally biased region" description="Polar residues" evidence="1">
    <location>
        <begin position="151"/>
        <end position="172"/>
    </location>
</feature>
<feature type="region of interest" description="Disordered" evidence="1">
    <location>
        <begin position="889"/>
        <end position="919"/>
    </location>
</feature>
<accession>A0ABD0XS59</accession>
<reference evidence="2 3" key="1">
    <citation type="submission" date="2024-06" db="EMBL/GenBank/DDBJ databases">
        <authorList>
            <person name="Pan Q."/>
            <person name="Wen M."/>
            <person name="Jouanno E."/>
            <person name="Zahm M."/>
            <person name="Klopp C."/>
            <person name="Cabau C."/>
            <person name="Louis A."/>
            <person name="Berthelot C."/>
            <person name="Parey E."/>
            <person name="Roest Crollius H."/>
            <person name="Montfort J."/>
            <person name="Robinson-Rechavi M."/>
            <person name="Bouchez O."/>
            <person name="Lampietro C."/>
            <person name="Lopez Roques C."/>
            <person name="Donnadieu C."/>
            <person name="Postlethwait J."/>
            <person name="Bobe J."/>
            <person name="Verreycken H."/>
            <person name="Guiguen Y."/>
        </authorList>
    </citation>
    <scope>NUCLEOTIDE SEQUENCE [LARGE SCALE GENOMIC DNA]</scope>
    <source>
        <strain evidence="2">Up_M1</strain>
        <tissue evidence="2">Testis</tissue>
    </source>
</reference>
<feature type="compositionally biased region" description="Basic and acidic residues" evidence="1">
    <location>
        <begin position="1345"/>
        <end position="1355"/>
    </location>
</feature>
<feature type="compositionally biased region" description="Basic and acidic residues" evidence="1">
    <location>
        <begin position="196"/>
        <end position="205"/>
    </location>
</feature>
<feature type="region of interest" description="Disordered" evidence="1">
    <location>
        <begin position="13"/>
        <end position="39"/>
    </location>
</feature>
<feature type="compositionally biased region" description="Low complexity" evidence="1">
    <location>
        <begin position="137"/>
        <end position="150"/>
    </location>
</feature>
<feature type="compositionally biased region" description="Polar residues" evidence="1">
    <location>
        <begin position="183"/>
        <end position="195"/>
    </location>
</feature>
<protein>
    <submittedName>
        <fullName evidence="2">Uncharacterized protein</fullName>
    </submittedName>
</protein>